<feature type="domain" description="Guanylate kinase-like" evidence="14">
    <location>
        <begin position="5"/>
        <end position="182"/>
    </location>
</feature>
<dbReference type="NCBIfam" id="TIGR03263">
    <property type="entry name" value="guanyl_kin"/>
    <property type="match status" value="1"/>
</dbReference>
<keyword evidence="7 13" id="KW-0808">Transferase</keyword>
<reference evidence="15" key="2">
    <citation type="submission" date="2021-01" db="EMBL/GenBank/DDBJ databases">
        <authorList>
            <person name="Hahn C.R."/>
            <person name="Youssef N.H."/>
            <person name="Elshahed M."/>
        </authorList>
    </citation>
    <scope>NUCLEOTIDE SEQUENCE</scope>
    <source>
        <strain evidence="15">Zod_Metabat.24</strain>
    </source>
</reference>
<dbReference type="Proteomes" id="UP000809273">
    <property type="component" value="Unassembled WGS sequence"/>
</dbReference>
<sequence>MTKRGTVFIFSAPSGAGKTTIASRVAREFPDIHVGISNTTRKPRGKERNGEEYFFVSEGEFAKMEGEDKFLETANVHGNLYGTSRDEVIPYIKSGTDVVLDIDVQGAVKIKEKIETVSIFILPPSVDELVRRLVKRETDSDENIKRRIANSKEEVKKAYEFDYLVVNNDLERAVHDVFEIIHSERKRIERNSDLLDTFLDGYDKR</sequence>
<reference evidence="15" key="1">
    <citation type="journal article" date="2021" name="Environ. Microbiol.">
        <title>Genomic characterization of three novel Desulfobacterota classes expand the metabolic and phylogenetic diversity of the phylum.</title>
        <authorList>
            <person name="Murphy C.L."/>
            <person name="Biggerstaff J."/>
            <person name="Eichhorn A."/>
            <person name="Ewing E."/>
            <person name="Shahan R."/>
            <person name="Soriano D."/>
            <person name="Stewart S."/>
            <person name="VanMol K."/>
            <person name="Walker R."/>
            <person name="Walters P."/>
            <person name="Elshahed M.S."/>
            <person name="Youssef N.H."/>
        </authorList>
    </citation>
    <scope>NUCLEOTIDE SEQUENCE</scope>
    <source>
        <strain evidence="15">Zod_Metabat.24</strain>
    </source>
</reference>
<dbReference type="CDD" id="cd00071">
    <property type="entry name" value="GMPK"/>
    <property type="match status" value="1"/>
</dbReference>
<evidence type="ECO:0000256" key="10">
    <source>
        <dbReference type="ARBA" id="ARBA00022840"/>
    </source>
</evidence>
<comment type="function">
    <text evidence="1 13">Essential for recycling GMP and indirectly, cGMP.</text>
</comment>
<keyword evidence="9 13" id="KW-0418">Kinase</keyword>
<dbReference type="SUPFAM" id="SSF52540">
    <property type="entry name" value="P-loop containing nucleoside triphosphate hydrolases"/>
    <property type="match status" value="1"/>
</dbReference>
<dbReference type="InterPro" id="IPR008145">
    <property type="entry name" value="GK/Ca_channel_bsu"/>
</dbReference>
<dbReference type="PROSITE" id="PS50052">
    <property type="entry name" value="GUANYLATE_KINASE_2"/>
    <property type="match status" value="1"/>
</dbReference>
<feature type="binding site" evidence="13">
    <location>
        <begin position="12"/>
        <end position="19"/>
    </location>
    <ligand>
        <name>ATP</name>
        <dbReference type="ChEBI" id="CHEBI:30616"/>
    </ligand>
</feature>
<keyword evidence="10 13" id="KW-0067">ATP-binding</keyword>
<dbReference type="FunFam" id="3.30.63.10:FF:000005">
    <property type="entry name" value="Guanylate kinase"/>
    <property type="match status" value="1"/>
</dbReference>
<protein>
    <recommendedName>
        <fullName evidence="5 13">Guanylate kinase</fullName>
        <ecNumber evidence="4 13">2.7.4.8</ecNumber>
    </recommendedName>
    <alternativeName>
        <fullName evidence="11 13">GMP kinase</fullName>
    </alternativeName>
</protein>
<dbReference type="HAMAP" id="MF_00328">
    <property type="entry name" value="Guanylate_kinase"/>
    <property type="match status" value="1"/>
</dbReference>
<dbReference type="GO" id="GO:0005524">
    <property type="term" value="F:ATP binding"/>
    <property type="evidence" value="ECO:0007669"/>
    <property type="project" value="UniProtKB-UniRule"/>
</dbReference>
<dbReference type="EC" id="2.7.4.8" evidence="4 13"/>
<evidence type="ECO:0000256" key="8">
    <source>
        <dbReference type="ARBA" id="ARBA00022741"/>
    </source>
</evidence>
<evidence type="ECO:0000256" key="7">
    <source>
        <dbReference type="ARBA" id="ARBA00022679"/>
    </source>
</evidence>
<dbReference type="InterPro" id="IPR020590">
    <property type="entry name" value="Guanylate_kinase_CS"/>
</dbReference>
<dbReference type="PROSITE" id="PS00856">
    <property type="entry name" value="GUANYLATE_KINASE_1"/>
    <property type="match status" value="1"/>
</dbReference>
<comment type="caution">
    <text evidence="15">The sequence shown here is derived from an EMBL/GenBank/DDBJ whole genome shotgun (WGS) entry which is preliminary data.</text>
</comment>
<dbReference type="SMART" id="SM00072">
    <property type="entry name" value="GuKc"/>
    <property type="match status" value="1"/>
</dbReference>
<keyword evidence="6 13" id="KW-0963">Cytoplasm</keyword>
<comment type="subcellular location">
    <subcellularLocation>
        <location evidence="2 13">Cytoplasm</location>
    </subcellularLocation>
</comment>
<evidence type="ECO:0000313" key="15">
    <source>
        <dbReference type="EMBL" id="MBN1571751.1"/>
    </source>
</evidence>
<evidence type="ECO:0000256" key="12">
    <source>
        <dbReference type="ARBA" id="ARBA00048594"/>
    </source>
</evidence>
<name>A0A9D8KDT6_9DELT</name>
<dbReference type="InterPro" id="IPR008144">
    <property type="entry name" value="Guanylate_kin-like_dom"/>
</dbReference>
<comment type="similarity">
    <text evidence="3 13">Belongs to the guanylate kinase family.</text>
</comment>
<dbReference type="GO" id="GO:0004385">
    <property type="term" value="F:GMP kinase activity"/>
    <property type="evidence" value="ECO:0007669"/>
    <property type="project" value="UniProtKB-UniRule"/>
</dbReference>
<dbReference type="InterPro" id="IPR017665">
    <property type="entry name" value="Guanylate_kinase"/>
</dbReference>
<dbReference type="GO" id="GO:0005829">
    <property type="term" value="C:cytosol"/>
    <property type="evidence" value="ECO:0007669"/>
    <property type="project" value="TreeGrafter"/>
</dbReference>
<dbReference type="AlphaFoldDB" id="A0A9D8KDT6"/>
<evidence type="ECO:0000256" key="11">
    <source>
        <dbReference type="ARBA" id="ARBA00030128"/>
    </source>
</evidence>
<evidence type="ECO:0000256" key="13">
    <source>
        <dbReference type="HAMAP-Rule" id="MF_00328"/>
    </source>
</evidence>
<evidence type="ECO:0000256" key="5">
    <source>
        <dbReference type="ARBA" id="ARBA00016296"/>
    </source>
</evidence>
<accession>A0A9D8KDT6</accession>
<dbReference type="Pfam" id="PF00625">
    <property type="entry name" value="Guanylate_kin"/>
    <property type="match status" value="1"/>
</dbReference>
<organism evidence="15 16">
    <name type="scientific">Candidatus Zymogenus saltonus</name>
    <dbReference type="NCBI Taxonomy" id="2844893"/>
    <lineage>
        <taxon>Bacteria</taxon>
        <taxon>Deltaproteobacteria</taxon>
        <taxon>Candidatus Zymogenia</taxon>
        <taxon>Candidatus Zymogeniales</taxon>
        <taxon>Candidatus Zymogenaceae</taxon>
        <taxon>Candidatus Zymogenus</taxon>
    </lineage>
</organism>
<evidence type="ECO:0000256" key="4">
    <source>
        <dbReference type="ARBA" id="ARBA00012961"/>
    </source>
</evidence>
<evidence type="ECO:0000256" key="1">
    <source>
        <dbReference type="ARBA" id="ARBA00003531"/>
    </source>
</evidence>
<comment type="catalytic activity">
    <reaction evidence="12 13">
        <text>GMP + ATP = GDP + ADP</text>
        <dbReference type="Rhea" id="RHEA:20780"/>
        <dbReference type="ChEBI" id="CHEBI:30616"/>
        <dbReference type="ChEBI" id="CHEBI:58115"/>
        <dbReference type="ChEBI" id="CHEBI:58189"/>
        <dbReference type="ChEBI" id="CHEBI:456216"/>
        <dbReference type="EC" id="2.7.4.8"/>
    </reaction>
</comment>
<evidence type="ECO:0000259" key="14">
    <source>
        <dbReference type="PROSITE" id="PS50052"/>
    </source>
</evidence>
<keyword evidence="8 13" id="KW-0547">Nucleotide-binding</keyword>
<proteinExistence type="inferred from homology"/>
<evidence type="ECO:0000256" key="3">
    <source>
        <dbReference type="ARBA" id="ARBA00005790"/>
    </source>
</evidence>
<evidence type="ECO:0000313" key="16">
    <source>
        <dbReference type="Proteomes" id="UP000809273"/>
    </source>
</evidence>
<dbReference type="Gene3D" id="3.40.50.300">
    <property type="entry name" value="P-loop containing nucleotide triphosphate hydrolases"/>
    <property type="match status" value="1"/>
</dbReference>
<evidence type="ECO:0000256" key="2">
    <source>
        <dbReference type="ARBA" id="ARBA00004496"/>
    </source>
</evidence>
<gene>
    <name evidence="13 15" type="primary">gmk</name>
    <name evidence="15" type="ORF">JW984_00970</name>
</gene>
<dbReference type="InterPro" id="IPR027417">
    <property type="entry name" value="P-loop_NTPase"/>
</dbReference>
<evidence type="ECO:0000256" key="6">
    <source>
        <dbReference type="ARBA" id="ARBA00022490"/>
    </source>
</evidence>
<evidence type="ECO:0000256" key="9">
    <source>
        <dbReference type="ARBA" id="ARBA00022777"/>
    </source>
</evidence>
<dbReference type="PANTHER" id="PTHR23117">
    <property type="entry name" value="GUANYLATE KINASE-RELATED"/>
    <property type="match status" value="1"/>
</dbReference>
<dbReference type="EMBL" id="JAFGIX010000003">
    <property type="protein sequence ID" value="MBN1571751.1"/>
    <property type="molecule type" value="Genomic_DNA"/>
</dbReference>
<dbReference type="PANTHER" id="PTHR23117:SF13">
    <property type="entry name" value="GUANYLATE KINASE"/>
    <property type="match status" value="1"/>
</dbReference>
<dbReference type="Gene3D" id="3.30.63.10">
    <property type="entry name" value="Guanylate Kinase phosphate binding domain"/>
    <property type="match status" value="1"/>
</dbReference>